<feature type="compositionally biased region" description="Basic residues" evidence="1">
    <location>
        <begin position="25"/>
        <end position="41"/>
    </location>
</feature>
<dbReference type="AlphaFoldDB" id="A0A6J4PJK2"/>
<sequence length="56" mass="6181">RDLAARPPHPTRRARQSPARGLQRVGKRRRARVPTRTRPHARGPGSLLGVQGDVAL</sequence>
<gene>
    <name evidence="2" type="ORF">AVDCRST_MAG64-2404</name>
</gene>
<feature type="region of interest" description="Disordered" evidence="1">
    <location>
        <begin position="1"/>
        <end position="56"/>
    </location>
</feature>
<feature type="non-terminal residue" evidence="2">
    <location>
        <position position="56"/>
    </location>
</feature>
<proteinExistence type="predicted"/>
<feature type="non-terminal residue" evidence="2">
    <location>
        <position position="1"/>
    </location>
</feature>
<reference evidence="2" key="1">
    <citation type="submission" date="2020-02" db="EMBL/GenBank/DDBJ databases">
        <authorList>
            <person name="Meier V. D."/>
        </authorList>
    </citation>
    <scope>NUCLEOTIDE SEQUENCE</scope>
    <source>
        <strain evidence="2">AVDCRST_MAG64</strain>
    </source>
</reference>
<evidence type="ECO:0000256" key="1">
    <source>
        <dbReference type="SAM" id="MobiDB-lite"/>
    </source>
</evidence>
<accession>A0A6J4PJK2</accession>
<evidence type="ECO:0000313" key="2">
    <source>
        <dbReference type="EMBL" id="CAA9412722.1"/>
    </source>
</evidence>
<protein>
    <submittedName>
        <fullName evidence="2">Uncharacterized protein</fullName>
    </submittedName>
</protein>
<name>A0A6J4PJK2_9BACT</name>
<organism evidence="2">
    <name type="scientific">uncultured Phycisphaerae bacterium</name>
    <dbReference type="NCBI Taxonomy" id="904963"/>
    <lineage>
        <taxon>Bacteria</taxon>
        <taxon>Pseudomonadati</taxon>
        <taxon>Planctomycetota</taxon>
        <taxon>Phycisphaerae</taxon>
        <taxon>environmental samples</taxon>
    </lineage>
</organism>
<dbReference type="EMBL" id="CADCUQ010000536">
    <property type="protein sequence ID" value="CAA9412722.1"/>
    <property type="molecule type" value="Genomic_DNA"/>
</dbReference>